<dbReference type="InterPro" id="IPR000477">
    <property type="entry name" value="RT_dom"/>
</dbReference>
<dbReference type="PROSITE" id="PS50878">
    <property type="entry name" value="RT_POL"/>
    <property type="match status" value="1"/>
</dbReference>
<feature type="domain" description="Reverse transcriptase" evidence="1">
    <location>
        <begin position="186"/>
        <end position="364"/>
    </location>
</feature>
<evidence type="ECO:0000313" key="3">
    <source>
        <dbReference type="Proteomes" id="UP000807504"/>
    </source>
</evidence>
<dbReference type="SUPFAM" id="SSF56672">
    <property type="entry name" value="DNA/RNA polymerases"/>
    <property type="match status" value="1"/>
</dbReference>
<evidence type="ECO:0000259" key="1">
    <source>
        <dbReference type="PROSITE" id="PS50878"/>
    </source>
</evidence>
<evidence type="ECO:0000313" key="2">
    <source>
        <dbReference type="EMBL" id="KAF8786661.1"/>
    </source>
</evidence>
<keyword evidence="3" id="KW-1185">Reference proteome</keyword>
<dbReference type="InterPro" id="IPR043502">
    <property type="entry name" value="DNA/RNA_pol_sf"/>
</dbReference>
<reference evidence="2" key="1">
    <citation type="journal article" date="2020" name="bioRxiv">
        <title>Chromosome-level reference genome of the European wasp spider Argiope bruennichi: a resource for studies on range expansion and evolutionary adaptation.</title>
        <authorList>
            <person name="Sheffer M.M."/>
            <person name="Hoppe A."/>
            <person name="Krehenwinkel H."/>
            <person name="Uhl G."/>
            <person name="Kuss A.W."/>
            <person name="Jensen L."/>
            <person name="Jensen C."/>
            <person name="Gillespie R.G."/>
            <person name="Hoff K.J."/>
            <person name="Prost S."/>
        </authorList>
    </citation>
    <scope>NUCLEOTIDE SEQUENCE</scope>
</reference>
<sequence length="418" mass="48258">MKALLAIYNVDQYVIEFLWTYFKLSFKLFVYTKINDDEYRSELSRRGTKRLTSNTSYFLSFENPASPMFIGFISEKVEIRVLKRDERGKLNGKMRKIAYPTGDVNVYDFEEISRSSNLEERLTTEQIGELKELLHKHKTVFSNKPGKTHLVEHDIELISNQPVRSKPYRTSQRQAEILKSEIKQMLDLKIIEMGQSDYTSPMLLVEAPGKAPRPCIDYRKLNSVIKTEYFLLPNLEERVERVSAAKFITALDLAKGYWQIPMTKNASRLAAFVTNFGTYLPLRMPFGLVNAPYFFSKMMAEILGNCERYAVPYLDDIAIYSETWEEHLKHVDEVLKRIGAANLTVKPSKCQLAQSRTKYLGHMVGDGVRTPAEAKIKAVIDFPTPKQKLSFPWASGLLRTLCGKIFCHSRTFNQRIER</sequence>
<dbReference type="Proteomes" id="UP000807504">
    <property type="component" value="Unassembled WGS sequence"/>
</dbReference>
<dbReference type="InterPro" id="IPR043128">
    <property type="entry name" value="Rev_trsase/Diguanyl_cyclase"/>
</dbReference>
<dbReference type="Gene3D" id="3.30.70.270">
    <property type="match status" value="1"/>
</dbReference>
<gene>
    <name evidence="2" type="ORF">HNY73_008347</name>
</gene>
<organism evidence="2 3">
    <name type="scientific">Argiope bruennichi</name>
    <name type="common">Wasp spider</name>
    <name type="synonym">Aranea bruennichi</name>
    <dbReference type="NCBI Taxonomy" id="94029"/>
    <lineage>
        <taxon>Eukaryota</taxon>
        <taxon>Metazoa</taxon>
        <taxon>Ecdysozoa</taxon>
        <taxon>Arthropoda</taxon>
        <taxon>Chelicerata</taxon>
        <taxon>Arachnida</taxon>
        <taxon>Araneae</taxon>
        <taxon>Araneomorphae</taxon>
        <taxon>Entelegynae</taxon>
        <taxon>Araneoidea</taxon>
        <taxon>Araneidae</taxon>
        <taxon>Argiope</taxon>
    </lineage>
</organism>
<accession>A0A8T0F729</accession>
<dbReference type="CDD" id="cd01647">
    <property type="entry name" value="RT_LTR"/>
    <property type="match status" value="1"/>
</dbReference>
<dbReference type="InterPro" id="IPR051320">
    <property type="entry name" value="Viral_Replic_Matur_Polypro"/>
</dbReference>
<protein>
    <submittedName>
        <fullName evidence="2">Transposon Ty3-I Gag-Pol polyprotein like</fullName>
    </submittedName>
</protein>
<dbReference type="Pfam" id="PF00078">
    <property type="entry name" value="RVT_1"/>
    <property type="match status" value="1"/>
</dbReference>
<reference evidence="2" key="2">
    <citation type="submission" date="2020-06" db="EMBL/GenBank/DDBJ databases">
        <authorList>
            <person name="Sheffer M."/>
        </authorList>
    </citation>
    <scope>NUCLEOTIDE SEQUENCE</scope>
</reference>
<dbReference type="Gene3D" id="3.10.10.10">
    <property type="entry name" value="HIV Type 1 Reverse Transcriptase, subunit A, domain 1"/>
    <property type="match status" value="1"/>
</dbReference>
<name>A0A8T0F729_ARGBR</name>
<dbReference type="EMBL" id="JABXBU010000015">
    <property type="protein sequence ID" value="KAF8786661.1"/>
    <property type="molecule type" value="Genomic_DNA"/>
</dbReference>
<comment type="caution">
    <text evidence="2">The sequence shown here is derived from an EMBL/GenBank/DDBJ whole genome shotgun (WGS) entry which is preliminary data.</text>
</comment>
<dbReference type="PANTHER" id="PTHR33064">
    <property type="entry name" value="POL PROTEIN"/>
    <property type="match status" value="1"/>
</dbReference>
<dbReference type="GO" id="GO:0071897">
    <property type="term" value="P:DNA biosynthetic process"/>
    <property type="evidence" value="ECO:0007669"/>
    <property type="project" value="UniProtKB-ARBA"/>
</dbReference>
<dbReference type="PANTHER" id="PTHR33064:SF29">
    <property type="entry name" value="PEPTIDASE A2 DOMAIN-CONTAINING PROTEIN-RELATED"/>
    <property type="match status" value="1"/>
</dbReference>
<dbReference type="AlphaFoldDB" id="A0A8T0F729"/>
<proteinExistence type="predicted"/>